<reference evidence="2 3" key="1">
    <citation type="submission" date="2022-01" db="EMBL/GenBank/DDBJ databases">
        <authorList>
            <person name="Xiong W."/>
            <person name="Schranz E."/>
        </authorList>
    </citation>
    <scope>NUCLEOTIDE SEQUENCE [LARGE SCALE GENOMIC DNA]</scope>
</reference>
<dbReference type="EMBL" id="CAKMRJ010004445">
    <property type="protein sequence ID" value="CAH1435832.1"/>
    <property type="molecule type" value="Genomic_DNA"/>
</dbReference>
<evidence type="ECO:0000256" key="1">
    <source>
        <dbReference type="SAM" id="MobiDB-lite"/>
    </source>
</evidence>
<sequence length="290" mass="32843">MDANINSGEQTITSLPEKTIITPPWVSHSKSNMEEEKTSNINVNLSNKDVNVHMGDGSSTTTVDTTAVPPPPLHLSPPKTSTILPISILVVSPTFQAVMNEPITSLFSSQSIEVENTVNIEEEDEYDFMVGFGDLEFNPHENDVPNNAGDLKKTDIPDKTTYVLGYGHLKTFLDAYFAHLATIDIDLSTDFNISLRVPKPLLKGKISIKDFEYGEIMHDPLGYVFIRKGKKESRKKFLFRVDDVESYSNTHLTSILLHINNCQRNKNEDRAKIRKIIHWYMKIREVCYIQ</sequence>
<keyword evidence="3" id="KW-1185">Reference proteome</keyword>
<evidence type="ECO:0000313" key="2">
    <source>
        <dbReference type="EMBL" id="CAH1435832.1"/>
    </source>
</evidence>
<organism evidence="2 3">
    <name type="scientific">Lactuca virosa</name>
    <dbReference type="NCBI Taxonomy" id="75947"/>
    <lineage>
        <taxon>Eukaryota</taxon>
        <taxon>Viridiplantae</taxon>
        <taxon>Streptophyta</taxon>
        <taxon>Embryophyta</taxon>
        <taxon>Tracheophyta</taxon>
        <taxon>Spermatophyta</taxon>
        <taxon>Magnoliopsida</taxon>
        <taxon>eudicotyledons</taxon>
        <taxon>Gunneridae</taxon>
        <taxon>Pentapetalae</taxon>
        <taxon>asterids</taxon>
        <taxon>campanulids</taxon>
        <taxon>Asterales</taxon>
        <taxon>Asteraceae</taxon>
        <taxon>Cichorioideae</taxon>
        <taxon>Cichorieae</taxon>
        <taxon>Lactucinae</taxon>
        <taxon>Lactuca</taxon>
    </lineage>
</organism>
<dbReference type="Proteomes" id="UP001157418">
    <property type="component" value="Unassembled WGS sequence"/>
</dbReference>
<gene>
    <name evidence="2" type="ORF">LVIROSA_LOCUS22241</name>
</gene>
<feature type="compositionally biased region" description="Low complexity" evidence="1">
    <location>
        <begin position="57"/>
        <end position="67"/>
    </location>
</feature>
<proteinExistence type="predicted"/>
<dbReference type="AlphaFoldDB" id="A0AAU9NA94"/>
<protein>
    <submittedName>
        <fullName evidence="2">Uncharacterized protein</fullName>
    </submittedName>
</protein>
<name>A0AAU9NA94_9ASTR</name>
<evidence type="ECO:0000313" key="3">
    <source>
        <dbReference type="Proteomes" id="UP001157418"/>
    </source>
</evidence>
<feature type="region of interest" description="Disordered" evidence="1">
    <location>
        <begin position="57"/>
        <end position="76"/>
    </location>
</feature>
<accession>A0AAU9NA94</accession>
<comment type="caution">
    <text evidence="2">The sequence shown here is derived from an EMBL/GenBank/DDBJ whole genome shotgun (WGS) entry which is preliminary data.</text>
</comment>